<dbReference type="Proteomes" id="UP001549921">
    <property type="component" value="Unassembled WGS sequence"/>
</dbReference>
<feature type="transmembrane region" description="Helical" evidence="6">
    <location>
        <begin position="386"/>
        <end position="404"/>
    </location>
</feature>
<dbReference type="GO" id="GO:0005886">
    <property type="term" value="C:plasma membrane"/>
    <property type="evidence" value="ECO:0007669"/>
    <property type="project" value="UniProtKB-SubCell"/>
</dbReference>
<organism evidence="7 8">
    <name type="scientific">Loxostege sticticalis</name>
    <name type="common">Beet webworm moth</name>
    <dbReference type="NCBI Taxonomy" id="481309"/>
    <lineage>
        <taxon>Eukaryota</taxon>
        <taxon>Metazoa</taxon>
        <taxon>Ecdysozoa</taxon>
        <taxon>Arthropoda</taxon>
        <taxon>Hexapoda</taxon>
        <taxon>Insecta</taxon>
        <taxon>Pterygota</taxon>
        <taxon>Neoptera</taxon>
        <taxon>Endopterygota</taxon>
        <taxon>Lepidoptera</taxon>
        <taxon>Glossata</taxon>
        <taxon>Ditrysia</taxon>
        <taxon>Pyraloidea</taxon>
        <taxon>Crambidae</taxon>
        <taxon>Pyraustinae</taxon>
        <taxon>Loxostege</taxon>
    </lineage>
</organism>
<feature type="transmembrane region" description="Helical" evidence="6">
    <location>
        <begin position="307"/>
        <end position="329"/>
    </location>
</feature>
<gene>
    <name evidence="7" type="ORF">ABMA28_010219</name>
</gene>
<keyword evidence="5 6" id="KW-0472">Membrane</keyword>
<name>A0ABD0SA38_LOXSC</name>
<keyword evidence="6" id="KW-0675">Receptor</keyword>
<keyword evidence="4 6" id="KW-1133">Transmembrane helix</keyword>
<reference evidence="7 8" key="1">
    <citation type="submission" date="2024-06" db="EMBL/GenBank/DDBJ databases">
        <title>A chromosome-level genome assembly of beet webworm, Loxostege sticticalis.</title>
        <authorList>
            <person name="Zhang Y."/>
        </authorList>
    </citation>
    <scope>NUCLEOTIDE SEQUENCE [LARGE SCALE GENOMIC DNA]</scope>
    <source>
        <strain evidence="7">AQ028</strain>
        <tissue evidence="7">Male pupae</tissue>
    </source>
</reference>
<protein>
    <recommendedName>
        <fullName evidence="6">Gustatory receptor</fullName>
    </recommendedName>
</protein>
<dbReference type="GO" id="GO:0007165">
    <property type="term" value="P:signal transduction"/>
    <property type="evidence" value="ECO:0007669"/>
    <property type="project" value="UniProtKB-KW"/>
</dbReference>
<evidence type="ECO:0000256" key="6">
    <source>
        <dbReference type="RuleBase" id="RU363108"/>
    </source>
</evidence>
<comment type="similarity">
    <text evidence="6">Belongs to the insect chemoreceptor superfamily. Gustatory receptor (GR) family.</text>
</comment>
<dbReference type="InterPro" id="IPR013604">
    <property type="entry name" value="7TM_chemorcpt"/>
</dbReference>
<keyword evidence="3 6" id="KW-0812">Transmembrane</keyword>
<sequence>MQKKPDDAFETFASVNWLFKIFGLSILRRENNVLKARCSWVQIIFVVTFVIVLLALAIYDIINAYSNEVFAKRKSKFSVFVRLTWIASFINYIVGLSYVFRFGQNITLNYFKMYAQIDKIIGITYTKIVKAKIIKTSVLIISIGYVIFIILFFAEPAGVFSKMSFTIKSTTYILNNLDVIEMSANIIQIEYRIKAMSDILLDLFHSFNNNKAKEIDVVGEKNWLYFSKDRETARRELSPSKILVYYHFSDLIWLNKCYSLLIEQASFINRAYGIRILINNTLHLLFVIQAINGTLRYFHLTFNKLPFMNLIATILITVNSAVFVVCLVYRCEKTYKQRNEIISIVDHILVDKEIDESMRSTLAELRTLVHTRPIEFTAANFYRLDYGLLGAFSSVIITYTIILLQNL</sequence>
<evidence type="ECO:0000313" key="7">
    <source>
        <dbReference type="EMBL" id="KAL0810920.1"/>
    </source>
</evidence>
<feature type="transmembrane region" description="Helical" evidence="6">
    <location>
        <begin position="39"/>
        <end position="59"/>
    </location>
</feature>
<keyword evidence="2 6" id="KW-1003">Cell membrane</keyword>
<feature type="transmembrane region" description="Helical" evidence="6">
    <location>
        <begin position="79"/>
        <end position="100"/>
    </location>
</feature>
<keyword evidence="6" id="KW-0807">Transducer</keyword>
<comment type="subcellular location">
    <subcellularLocation>
        <location evidence="1 6">Cell membrane</location>
        <topology evidence="1 6">Multi-pass membrane protein</topology>
    </subcellularLocation>
</comment>
<proteinExistence type="inferred from homology"/>
<evidence type="ECO:0000256" key="2">
    <source>
        <dbReference type="ARBA" id="ARBA00022475"/>
    </source>
</evidence>
<evidence type="ECO:0000256" key="4">
    <source>
        <dbReference type="ARBA" id="ARBA00022989"/>
    </source>
</evidence>
<evidence type="ECO:0000313" key="8">
    <source>
        <dbReference type="Proteomes" id="UP001549921"/>
    </source>
</evidence>
<dbReference type="Pfam" id="PF08395">
    <property type="entry name" value="7tm_7"/>
    <property type="match status" value="1"/>
</dbReference>
<accession>A0ABD0SA38</accession>
<evidence type="ECO:0000256" key="3">
    <source>
        <dbReference type="ARBA" id="ARBA00022692"/>
    </source>
</evidence>
<comment type="caution">
    <text evidence="6">Lacks conserved residue(s) required for the propagation of feature annotation.</text>
</comment>
<dbReference type="AlphaFoldDB" id="A0ABD0SA38"/>
<comment type="function">
    <text evidence="6">Gustatory receptor which mediates acceptance or avoidance behavior, depending on its substrates.</text>
</comment>
<evidence type="ECO:0000256" key="5">
    <source>
        <dbReference type="ARBA" id="ARBA00023136"/>
    </source>
</evidence>
<dbReference type="EMBL" id="JBEDNZ010000025">
    <property type="protein sequence ID" value="KAL0810920.1"/>
    <property type="molecule type" value="Genomic_DNA"/>
</dbReference>
<evidence type="ECO:0000256" key="1">
    <source>
        <dbReference type="ARBA" id="ARBA00004651"/>
    </source>
</evidence>
<feature type="transmembrane region" description="Helical" evidence="6">
    <location>
        <begin position="133"/>
        <end position="154"/>
    </location>
</feature>
<comment type="caution">
    <text evidence="7">The sequence shown here is derived from an EMBL/GenBank/DDBJ whole genome shotgun (WGS) entry which is preliminary data.</text>
</comment>